<evidence type="ECO:0000313" key="2">
    <source>
        <dbReference type="Proteomes" id="UP000464317"/>
    </source>
</evidence>
<reference evidence="1 2" key="1">
    <citation type="submission" date="2020-01" db="EMBL/GenBank/DDBJ databases">
        <title>Complete genome sequence of Mycoplasma felis strain Myco-2.</title>
        <authorList>
            <person name="Kinoshita Y."/>
            <person name="Niwa H."/>
            <person name="Uchida-Fujii E."/>
            <person name="Nukada T."/>
        </authorList>
    </citation>
    <scope>NUCLEOTIDE SEQUENCE [LARGE SCALE GENOMIC DNA]</scope>
    <source>
        <strain evidence="1 2">Myco-2</strain>
    </source>
</reference>
<gene>
    <name evidence="1" type="ORF">JPM2_2950</name>
</gene>
<dbReference type="RefSeq" id="WP_161553086.1">
    <property type="nucleotide sequence ID" value="NZ_AP022325.1"/>
</dbReference>
<organism evidence="1 2">
    <name type="scientific">Mycoplasmopsis felis</name>
    <dbReference type="NCBI Taxonomy" id="33923"/>
    <lineage>
        <taxon>Bacteria</taxon>
        <taxon>Bacillati</taxon>
        <taxon>Mycoplasmatota</taxon>
        <taxon>Mycoplasmoidales</taxon>
        <taxon>Metamycoplasmataceae</taxon>
        <taxon>Mycoplasmopsis</taxon>
    </lineage>
</organism>
<dbReference type="Proteomes" id="UP000464317">
    <property type="component" value="Chromosome"/>
</dbReference>
<dbReference type="EMBL" id="AP022325">
    <property type="protein sequence ID" value="BBU47602.1"/>
    <property type="molecule type" value="Genomic_DNA"/>
</dbReference>
<protein>
    <submittedName>
        <fullName evidence="1">Uncharacterized protein</fullName>
    </submittedName>
</protein>
<proteinExistence type="predicted"/>
<keyword evidence="2" id="KW-1185">Reference proteome</keyword>
<evidence type="ECO:0000313" key="1">
    <source>
        <dbReference type="EMBL" id="BBU47602.1"/>
    </source>
</evidence>
<name>A0A809RTF7_9BACT</name>
<accession>A0A809RTF7</accession>
<sequence length="317" mass="38123">MKLTEHYIKTPSIFKKNGKEKTEYKKSIEGLKHKQDEWKRWMTIDCTFKLEYKNEIYYIFVEYKMNRTKKIIPELATDYVKHKFYTFSNKLEANTIFLFFKFDYDENNKNNIVLYHKNIKEIPDTTNWDESLNEGSIFYKINSKKHNDNNINKIYDAYKTLSNISEKTKTIPIDTFNILKNNIFYKNKDCFKNKVAYSNNIRLCLNIFEYVYKKFIKDKEKLVSIFKNLISKIDTDLNLETINESSLEMFFNTGKLNEVLIEKIIQSTAKHLWNKEKQDTKNQFDKTRGTVDIKKITSLYIISLVYTYVNIFLKEEI</sequence>
<dbReference type="AlphaFoldDB" id="A0A809RTF7"/>
<dbReference type="KEGG" id="mfel:JPM2_2950"/>